<dbReference type="InterPro" id="IPR004117">
    <property type="entry name" value="7tm6_olfct_rcpt"/>
</dbReference>
<dbReference type="PANTHER" id="PTHR21137">
    <property type="entry name" value="ODORANT RECEPTOR"/>
    <property type="match status" value="1"/>
</dbReference>
<dbReference type="GO" id="GO:0005886">
    <property type="term" value="C:plasma membrane"/>
    <property type="evidence" value="ECO:0007669"/>
    <property type="project" value="UniProtKB-SubCell"/>
</dbReference>
<sequence length="182" mass="20959">MSKLVLKGGTMLQFLSWTLTFAVGAWALNCVAIPVMFIINQHSHHVKPVQYTLVYPTGYPWDITAPGFLYKVHFIYESAATVALFCITVGVDSLFTMYGWQMVAQFREMSHRITHISEKDDEKDVLRECVLQHQKIIKCRDILQKIYGPIVLWIITTNAVILCTLIFQVTRVWKFRISCSVL</sequence>
<protein>
    <submittedName>
        <fullName evidence="11">Olfactory receptor 60</fullName>
    </submittedName>
</protein>
<dbReference type="GO" id="GO:0007165">
    <property type="term" value="P:signal transduction"/>
    <property type="evidence" value="ECO:0007669"/>
    <property type="project" value="UniProtKB-KW"/>
</dbReference>
<keyword evidence="4 10" id="KW-0812">Transmembrane</keyword>
<reference evidence="11" key="1">
    <citation type="journal article" date="2017" name="Comp. Biochem. Physiol. Part D Genomics Proteomics">
        <title>Candidate chemosensory genes identified in the endoparasitoid Meteorus pulchricornis (Hymenoptera: Braconidae) by antennal transcriptome analysis.</title>
        <authorList>
            <person name="Sheng S."/>
            <person name="Liao C.W."/>
            <person name="Zheng Y."/>
            <person name="Zhou Y."/>
            <person name="Xu Y."/>
            <person name="Song W.M."/>
            <person name="He P."/>
            <person name="Zhang J."/>
            <person name="Wu F.A."/>
        </authorList>
    </citation>
    <scope>NUCLEOTIDE SEQUENCE</scope>
    <source>
        <strain evidence="11">Zhenjiang</strain>
    </source>
</reference>
<evidence type="ECO:0000256" key="7">
    <source>
        <dbReference type="ARBA" id="ARBA00023136"/>
    </source>
</evidence>
<evidence type="ECO:0000256" key="1">
    <source>
        <dbReference type="ARBA" id="ARBA00004651"/>
    </source>
</evidence>
<feature type="transmembrane region" description="Helical" evidence="10">
    <location>
        <begin position="79"/>
        <end position="100"/>
    </location>
</feature>
<keyword evidence="5" id="KW-0552">Olfaction</keyword>
<dbReference type="AlphaFoldDB" id="A0A1S5VFQ6"/>
<feature type="transmembrane region" description="Helical" evidence="10">
    <location>
        <begin position="146"/>
        <end position="167"/>
    </location>
</feature>
<keyword evidence="6 10" id="KW-1133">Transmembrane helix</keyword>
<evidence type="ECO:0000256" key="2">
    <source>
        <dbReference type="ARBA" id="ARBA00022475"/>
    </source>
</evidence>
<evidence type="ECO:0000256" key="4">
    <source>
        <dbReference type="ARBA" id="ARBA00022692"/>
    </source>
</evidence>
<evidence type="ECO:0000256" key="8">
    <source>
        <dbReference type="ARBA" id="ARBA00023170"/>
    </source>
</evidence>
<dbReference type="PANTHER" id="PTHR21137:SF35">
    <property type="entry name" value="ODORANT RECEPTOR 19A-RELATED"/>
    <property type="match status" value="1"/>
</dbReference>
<evidence type="ECO:0000256" key="6">
    <source>
        <dbReference type="ARBA" id="ARBA00022989"/>
    </source>
</evidence>
<evidence type="ECO:0000256" key="5">
    <source>
        <dbReference type="ARBA" id="ARBA00022725"/>
    </source>
</evidence>
<evidence type="ECO:0000256" key="9">
    <source>
        <dbReference type="ARBA" id="ARBA00023224"/>
    </source>
</evidence>
<organism evidence="11">
    <name type="scientific">Meteorus pulchricornis</name>
    <dbReference type="NCBI Taxonomy" id="51522"/>
    <lineage>
        <taxon>Eukaryota</taxon>
        <taxon>Metazoa</taxon>
        <taxon>Ecdysozoa</taxon>
        <taxon>Arthropoda</taxon>
        <taxon>Hexapoda</taxon>
        <taxon>Insecta</taxon>
        <taxon>Pterygota</taxon>
        <taxon>Neoptera</taxon>
        <taxon>Endopterygota</taxon>
        <taxon>Hymenoptera</taxon>
        <taxon>Apocrita</taxon>
        <taxon>Ichneumonoidea</taxon>
        <taxon>Braconidae</taxon>
        <taxon>Meteorinae</taxon>
        <taxon>Meteorus</taxon>
    </lineage>
</organism>
<evidence type="ECO:0000256" key="10">
    <source>
        <dbReference type="SAM" id="Phobius"/>
    </source>
</evidence>
<keyword evidence="2" id="KW-1003">Cell membrane</keyword>
<keyword evidence="9" id="KW-0807">Transducer</keyword>
<keyword evidence="7 10" id="KW-0472">Membrane</keyword>
<name>A0A1S5VFQ6_9HYME</name>
<dbReference type="Pfam" id="PF02949">
    <property type="entry name" value="7tm_6"/>
    <property type="match status" value="1"/>
</dbReference>
<keyword evidence="8 11" id="KW-0675">Receptor</keyword>
<evidence type="ECO:0000313" key="11">
    <source>
        <dbReference type="EMBL" id="AQN78462.1"/>
    </source>
</evidence>
<dbReference type="EMBL" id="KY445527">
    <property type="protein sequence ID" value="AQN78462.1"/>
    <property type="molecule type" value="mRNA"/>
</dbReference>
<evidence type="ECO:0000256" key="3">
    <source>
        <dbReference type="ARBA" id="ARBA00022606"/>
    </source>
</evidence>
<proteinExistence type="evidence at transcript level"/>
<accession>A0A1S5VFQ6</accession>
<dbReference type="GO" id="GO:0005549">
    <property type="term" value="F:odorant binding"/>
    <property type="evidence" value="ECO:0007669"/>
    <property type="project" value="InterPro"/>
</dbReference>
<keyword evidence="3" id="KW-0716">Sensory transduction</keyword>
<comment type="subcellular location">
    <subcellularLocation>
        <location evidence="1">Cell membrane</location>
        <topology evidence="1">Multi-pass membrane protein</topology>
    </subcellularLocation>
</comment>
<feature type="transmembrane region" description="Helical" evidence="10">
    <location>
        <begin position="12"/>
        <end position="39"/>
    </location>
</feature>
<dbReference type="GO" id="GO:0004984">
    <property type="term" value="F:olfactory receptor activity"/>
    <property type="evidence" value="ECO:0007669"/>
    <property type="project" value="InterPro"/>
</dbReference>